<sequence>TFQRKTLITISPGRVKEATCYCITALFTPPKYRNMGYATIMMKLLNDKLKCEFKASFSYLYSEIGPDFYSRLGWKIFPHKEIRFKVDNKFLAASADSEMIVAINQSNLESVVNKDSEFIKKELMKLNKKSIVILPTKPAFDWLFQKTKFYSRYHASTEDPRLFGAIILKEKNENEEMLERFIMWNHDFSENELLIVRFRSDSLYMTQLLIQQAMQEANKFQFNRIILWNPDLKLFNISKDLNVFDGEVVERTESLPYLKWYAGDEDNVDWILIEKYSWI</sequence>
<reference evidence="1" key="1">
    <citation type="submission" date="2021-06" db="EMBL/GenBank/DDBJ databases">
        <authorList>
            <person name="Kallberg Y."/>
            <person name="Tangrot J."/>
            <person name="Rosling A."/>
        </authorList>
    </citation>
    <scope>NUCLEOTIDE SEQUENCE</scope>
    <source>
        <strain evidence="1">MA461A</strain>
    </source>
</reference>
<protein>
    <submittedName>
        <fullName evidence="1">1497_t:CDS:1</fullName>
    </submittedName>
</protein>
<organism evidence="1 2">
    <name type="scientific">Racocetra persica</name>
    <dbReference type="NCBI Taxonomy" id="160502"/>
    <lineage>
        <taxon>Eukaryota</taxon>
        <taxon>Fungi</taxon>
        <taxon>Fungi incertae sedis</taxon>
        <taxon>Mucoromycota</taxon>
        <taxon>Glomeromycotina</taxon>
        <taxon>Glomeromycetes</taxon>
        <taxon>Diversisporales</taxon>
        <taxon>Gigasporaceae</taxon>
        <taxon>Racocetra</taxon>
    </lineage>
</organism>
<dbReference type="Proteomes" id="UP000789920">
    <property type="component" value="Unassembled WGS sequence"/>
</dbReference>
<evidence type="ECO:0000313" key="2">
    <source>
        <dbReference type="Proteomes" id="UP000789920"/>
    </source>
</evidence>
<evidence type="ECO:0000313" key="1">
    <source>
        <dbReference type="EMBL" id="CAG8798779.1"/>
    </source>
</evidence>
<keyword evidence="2" id="KW-1185">Reference proteome</keyword>
<feature type="non-terminal residue" evidence="1">
    <location>
        <position position="1"/>
    </location>
</feature>
<proteinExistence type="predicted"/>
<dbReference type="EMBL" id="CAJVQC010058518">
    <property type="protein sequence ID" value="CAG8798779.1"/>
    <property type="molecule type" value="Genomic_DNA"/>
</dbReference>
<gene>
    <name evidence="1" type="ORF">RPERSI_LOCUS20586</name>
</gene>
<comment type="caution">
    <text evidence="1">The sequence shown here is derived from an EMBL/GenBank/DDBJ whole genome shotgun (WGS) entry which is preliminary data.</text>
</comment>
<name>A0ACA9RLB1_9GLOM</name>
<accession>A0ACA9RLB1</accession>